<accession>A0A9W4XEX2</accession>
<proteinExistence type="predicted"/>
<evidence type="ECO:0000313" key="1">
    <source>
        <dbReference type="EMBL" id="CAI2767604.1"/>
    </source>
</evidence>
<dbReference type="EMBL" id="OX336425">
    <property type="protein sequence ID" value="CAI2767604.1"/>
    <property type="molecule type" value="Genomic_DNA"/>
</dbReference>
<protein>
    <submittedName>
        <fullName evidence="1">Uncharacterized protein</fullName>
    </submittedName>
</protein>
<sequence>MYKITAKDIKQFLFNEDNGFLIKYHTMDGIDLVLLDKLYDILEELKMDWKYKENVPKDILHYLMTVVPGLYHDLELYKDDEETYYIYNELIYNLSIAIEMCLNPDINDPHYNTPLKELGD</sequence>
<dbReference type="Proteomes" id="UP001152749">
    <property type="component" value="Chromosome"/>
</dbReference>
<gene>
    <name evidence="1" type="ORF">TRV642_2754</name>
</gene>
<organism evidence="1 2">
    <name type="scientific">Flavobacterium collinsii</name>
    <dbReference type="NCBI Taxonomy" id="1114861"/>
    <lineage>
        <taxon>Bacteria</taxon>
        <taxon>Pseudomonadati</taxon>
        <taxon>Bacteroidota</taxon>
        <taxon>Flavobacteriia</taxon>
        <taxon>Flavobacteriales</taxon>
        <taxon>Flavobacteriaceae</taxon>
        <taxon>Flavobacterium</taxon>
    </lineage>
</organism>
<name>A0A9W4XEX2_9FLAO</name>
<evidence type="ECO:0000313" key="2">
    <source>
        <dbReference type="Proteomes" id="UP001152749"/>
    </source>
</evidence>
<reference evidence="1" key="1">
    <citation type="submission" date="2022-09" db="EMBL/GenBank/DDBJ databases">
        <authorList>
            <person name="Duchaud E."/>
        </authorList>
    </citation>
    <scope>NUCLEOTIDE SEQUENCE</scope>
    <source>
        <strain evidence="1">TRV642</strain>
    </source>
</reference>
<dbReference type="RefSeq" id="WP_263360459.1">
    <property type="nucleotide sequence ID" value="NZ_OX336425.1"/>
</dbReference>
<dbReference type="AlphaFoldDB" id="A0A9W4XEX2"/>
<dbReference type="KEGG" id="fcs:TRV642_2754"/>